<sequence length="142" mass="16032">MLRLRGLLELVLEVQDLDRSLAFYRDVLGLAVVERWPAERPGAWVRLGRNEVLGLWEPKSGGPGVGLHEGRGGNRVHYAVYIEEGSLAAWSERLFQAGYEVEGPVSFRHGSSIFVTDPDEHVLELADWARDWEGRPVQKERA</sequence>
<feature type="domain" description="VOC" evidence="1">
    <location>
        <begin position="6"/>
        <end position="128"/>
    </location>
</feature>
<dbReference type="RefSeq" id="WP_338178698.1">
    <property type="nucleotide sequence ID" value="NZ_JAEKNQ010000033.1"/>
</dbReference>
<accession>A0A934NC67</accession>
<dbReference type="InterPro" id="IPR037523">
    <property type="entry name" value="VOC_core"/>
</dbReference>
<gene>
    <name evidence="2" type="ORF">JF888_08220</name>
</gene>
<dbReference type="Pfam" id="PF00903">
    <property type="entry name" value="Glyoxalase"/>
    <property type="match status" value="1"/>
</dbReference>
<dbReference type="InterPro" id="IPR029068">
    <property type="entry name" value="Glyas_Bleomycin-R_OHBP_Dase"/>
</dbReference>
<dbReference type="Gene3D" id="3.10.180.10">
    <property type="entry name" value="2,3-Dihydroxybiphenyl 1,2-Dioxygenase, domain 1"/>
    <property type="match status" value="1"/>
</dbReference>
<dbReference type="InterPro" id="IPR004360">
    <property type="entry name" value="Glyas_Fos-R_dOase_dom"/>
</dbReference>
<dbReference type="PANTHER" id="PTHR21366:SF22">
    <property type="entry name" value="VOC DOMAIN-CONTAINING PROTEIN"/>
    <property type="match status" value="1"/>
</dbReference>
<dbReference type="EMBL" id="JAEKNQ010000033">
    <property type="protein sequence ID" value="MBJ7603156.1"/>
    <property type="molecule type" value="Genomic_DNA"/>
</dbReference>
<proteinExistence type="predicted"/>
<dbReference type="Proteomes" id="UP000620075">
    <property type="component" value="Unassembled WGS sequence"/>
</dbReference>
<evidence type="ECO:0000313" key="2">
    <source>
        <dbReference type="EMBL" id="MBJ7603156.1"/>
    </source>
</evidence>
<dbReference type="PROSITE" id="PS51819">
    <property type="entry name" value="VOC"/>
    <property type="match status" value="1"/>
</dbReference>
<evidence type="ECO:0000259" key="1">
    <source>
        <dbReference type="PROSITE" id="PS51819"/>
    </source>
</evidence>
<dbReference type="SUPFAM" id="SSF54593">
    <property type="entry name" value="Glyoxalase/Bleomycin resistance protein/Dihydroxybiphenyl dioxygenase"/>
    <property type="match status" value="1"/>
</dbReference>
<dbReference type="InterPro" id="IPR050383">
    <property type="entry name" value="GlyoxalaseI/FosfomycinResist"/>
</dbReference>
<comment type="caution">
    <text evidence="2">The sequence shown here is derived from an EMBL/GenBank/DDBJ whole genome shotgun (WGS) entry which is preliminary data.</text>
</comment>
<dbReference type="AlphaFoldDB" id="A0A934NC67"/>
<evidence type="ECO:0000313" key="3">
    <source>
        <dbReference type="Proteomes" id="UP000620075"/>
    </source>
</evidence>
<name>A0A934NC67_9BACT</name>
<reference evidence="2 3" key="1">
    <citation type="submission" date="2020-10" db="EMBL/GenBank/DDBJ databases">
        <title>Ca. Dormibacterota MAGs.</title>
        <authorList>
            <person name="Montgomery K."/>
        </authorList>
    </citation>
    <scope>NUCLEOTIDE SEQUENCE [LARGE SCALE GENOMIC DNA]</scope>
    <source>
        <strain evidence="2">SC8811_S16_3</strain>
    </source>
</reference>
<organism evidence="2 3">
    <name type="scientific">Candidatus Dormiibacter inghamiae</name>
    <dbReference type="NCBI Taxonomy" id="3127013"/>
    <lineage>
        <taxon>Bacteria</taxon>
        <taxon>Bacillati</taxon>
        <taxon>Candidatus Dormiibacterota</taxon>
        <taxon>Candidatus Dormibacteria</taxon>
        <taxon>Candidatus Dormibacterales</taxon>
        <taxon>Candidatus Dormibacteraceae</taxon>
        <taxon>Candidatus Dormiibacter</taxon>
    </lineage>
</organism>
<protein>
    <submittedName>
        <fullName evidence="2">VOC family protein</fullName>
    </submittedName>
</protein>
<dbReference type="PANTHER" id="PTHR21366">
    <property type="entry name" value="GLYOXALASE FAMILY PROTEIN"/>
    <property type="match status" value="1"/>
</dbReference>